<protein>
    <submittedName>
        <fullName evidence="1">Uncharacterized protein</fullName>
    </submittedName>
</protein>
<proteinExistence type="predicted"/>
<gene>
    <name evidence="1" type="ORF">LCGC14_2999950</name>
</gene>
<dbReference type="EMBL" id="LAZR01061786">
    <property type="protein sequence ID" value="KKK62876.1"/>
    <property type="molecule type" value="Genomic_DNA"/>
</dbReference>
<accession>A0A0F8ZSI9</accession>
<name>A0A0F8ZSI9_9ZZZZ</name>
<organism evidence="1">
    <name type="scientific">marine sediment metagenome</name>
    <dbReference type="NCBI Taxonomy" id="412755"/>
    <lineage>
        <taxon>unclassified sequences</taxon>
        <taxon>metagenomes</taxon>
        <taxon>ecological metagenomes</taxon>
    </lineage>
</organism>
<reference evidence="1" key="1">
    <citation type="journal article" date="2015" name="Nature">
        <title>Complex archaea that bridge the gap between prokaryotes and eukaryotes.</title>
        <authorList>
            <person name="Spang A."/>
            <person name="Saw J.H."/>
            <person name="Jorgensen S.L."/>
            <person name="Zaremba-Niedzwiedzka K."/>
            <person name="Martijn J."/>
            <person name="Lind A.E."/>
            <person name="van Eijk R."/>
            <person name="Schleper C."/>
            <person name="Guy L."/>
            <person name="Ettema T.J."/>
        </authorList>
    </citation>
    <scope>NUCLEOTIDE SEQUENCE</scope>
</reference>
<dbReference type="AlphaFoldDB" id="A0A0F8ZSI9"/>
<feature type="non-terminal residue" evidence="1">
    <location>
        <position position="365"/>
    </location>
</feature>
<comment type="caution">
    <text evidence="1">The sequence shown here is derived from an EMBL/GenBank/DDBJ whole genome shotgun (WGS) entry which is preliminary data.</text>
</comment>
<evidence type="ECO:0000313" key="1">
    <source>
        <dbReference type="EMBL" id="KKK62876.1"/>
    </source>
</evidence>
<sequence length="365" mass="37934">SVYDIPLAFKGTGFLIARLTFRLIAGSQWTYITQEDLRGQHPGLSAGVGVTTTDHALLANLTFATAGHTGFQAQGDVLDDLNSVGQVGADSEFLVGTGAGTFAWEDASTAATSMGLGTGDSPTFAGLTLSGDLIIRNEGYIGSVSDVDAIQIEADGDVVLTQDLTLNTGNLLINGGVLYTDDIQEDDSNQGVTIDSVLLKDGGIVISDGGTIGSVSDPNVMTIDASGNTTFSVFPITPSAAPDADYEVANKKYVDDGGGAHTHDGDTLQLDGINSNGGAFGFNTTGVVTFNQGINVTNTITEFSTDVTLGGDSDSAVPTEKAVKTYTDARGYFQRDWADNNDDWNLAAHDGASKADETWIDLDFG</sequence>
<feature type="non-terminal residue" evidence="1">
    <location>
        <position position="1"/>
    </location>
</feature>